<keyword evidence="4" id="KW-0378">Hydrolase</keyword>
<keyword evidence="5" id="KW-0862">Zinc</keyword>
<dbReference type="SUPFAM" id="SSF55486">
    <property type="entry name" value="Metalloproteases ('zincins'), catalytic domain"/>
    <property type="match status" value="1"/>
</dbReference>
<dbReference type="InterPro" id="IPR004438">
    <property type="entry name" value="Peptidase_M3B"/>
</dbReference>
<accession>A0A485M6L7</accession>
<dbReference type="GO" id="GO:0004222">
    <property type="term" value="F:metalloendopeptidase activity"/>
    <property type="evidence" value="ECO:0007669"/>
    <property type="project" value="InterPro"/>
</dbReference>
<feature type="domain" description="Oligopeptidase F N-terminal" evidence="8">
    <location>
        <begin position="117"/>
        <end position="186"/>
    </location>
</feature>
<protein>
    <submittedName>
        <fullName evidence="9">Oligoendopeptidase F</fullName>
    </submittedName>
</protein>
<evidence type="ECO:0000256" key="1">
    <source>
        <dbReference type="ARBA" id="ARBA00001947"/>
    </source>
</evidence>
<dbReference type="Pfam" id="PF08439">
    <property type="entry name" value="Peptidase_M3_N"/>
    <property type="match status" value="1"/>
</dbReference>
<evidence type="ECO:0000259" key="7">
    <source>
        <dbReference type="Pfam" id="PF01432"/>
    </source>
</evidence>
<dbReference type="PANTHER" id="PTHR11804:SF84">
    <property type="entry name" value="SACCHAROLYSIN"/>
    <property type="match status" value="1"/>
</dbReference>
<evidence type="ECO:0000259" key="8">
    <source>
        <dbReference type="Pfam" id="PF08439"/>
    </source>
</evidence>
<comment type="cofactor">
    <cofactor evidence="1">
        <name>Zn(2+)</name>
        <dbReference type="ChEBI" id="CHEBI:29105"/>
    </cofactor>
</comment>
<dbReference type="InterPro" id="IPR045090">
    <property type="entry name" value="Pept_M3A_M3B"/>
</dbReference>
<dbReference type="NCBIfam" id="TIGR00181">
    <property type="entry name" value="pepF"/>
    <property type="match status" value="1"/>
</dbReference>
<dbReference type="InterPro" id="IPR001567">
    <property type="entry name" value="Pept_M3A_M3B_dom"/>
</dbReference>
<evidence type="ECO:0000256" key="4">
    <source>
        <dbReference type="ARBA" id="ARBA00022801"/>
    </source>
</evidence>
<keyword evidence="3" id="KW-0479">Metal-binding</keyword>
<dbReference type="EMBL" id="CAADRN010000315">
    <property type="protein sequence ID" value="VFU17926.1"/>
    <property type="molecule type" value="Genomic_DNA"/>
</dbReference>
<evidence type="ECO:0000256" key="3">
    <source>
        <dbReference type="ARBA" id="ARBA00022723"/>
    </source>
</evidence>
<evidence type="ECO:0000256" key="5">
    <source>
        <dbReference type="ARBA" id="ARBA00022833"/>
    </source>
</evidence>
<keyword evidence="6" id="KW-0482">Metalloprotease</keyword>
<organism evidence="9">
    <name type="scientific">anaerobic digester metagenome</name>
    <dbReference type="NCBI Taxonomy" id="1263854"/>
    <lineage>
        <taxon>unclassified sequences</taxon>
        <taxon>metagenomes</taxon>
        <taxon>ecological metagenomes</taxon>
    </lineage>
</organism>
<dbReference type="InterPro" id="IPR013647">
    <property type="entry name" value="OligopepF_N_dom"/>
</dbReference>
<dbReference type="GO" id="GO:0046872">
    <property type="term" value="F:metal ion binding"/>
    <property type="evidence" value="ECO:0007669"/>
    <property type="project" value="UniProtKB-KW"/>
</dbReference>
<dbReference type="Gene3D" id="1.10.1370.20">
    <property type="entry name" value="Oligoendopeptidase f, C-terminal domain"/>
    <property type="match status" value="1"/>
</dbReference>
<evidence type="ECO:0000256" key="2">
    <source>
        <dbReference type="ARBA" id="ARBA00022670"/>
    </source>
</evidence>
<dbReference type="PANTHER" id="PTHR11804">
    <property type="entry name" value="PROTEASE M3 THIMET OLIGOPEPTIDASE-RELATED"/>
    <property type="match status" value="1"/>
</dbReference>
<dbReference type="Pfam" id="PF01432">
    <property type="entry name" value="Peptidase_M3"/>
    <property type="match status" value="1"/>
</dbReference>
<dbReference type="AlphaFoldDB" id="A0A485M6L7"/>
<dbReference type="CDD" id="cd09608">
    <property type="entry name" value="M3B_PepF"/>
    <property type="match status" value="1"/>
</dbReference>
<keyword evidence="2" id="KW-0645">Protease</keyword>
<dbReference type="Gene3D" id="1.20.140.70">
    <property type="entry name" value="Oligopeptidase f, N-terminal domain"/>
    <property type="match status" value="1"/>
</dbReference>
<feature type="domain" description="Peptidase M3A/M3B catalytic" evidence="7">
    <location>
        <begin position="207"/>
        <end position="587"/>
    </location>
</feature>
<name>A0A485M6L7_9ZZZZ</name>
<dbReference type="Gene3D" id="1.10.287.830">
    <property type="entry name" value="putative peptidase helix hairpin domain like"/>
    <property type="match status" value="1"/>
</dbReference>
<evidence type="ECO:0000313" key="9">
    <source>
        <dbReference type="EMBL" id="VFU17926.1"/>
    </source>
</evidence>
<gene>
    <name evidence="9" type="primary">pepF</name>
    <name evidence="9" type="ORF">SCFA_3820003</name>
</gene>
<dbReference type="GO" id="GO:0006518">
    <property type="term" value="P:peptide metabolic process"/>
    <property type="evidence" value="ECO:0007669"/>
    <property type="project" value="TreeGrafter"/>
</dbReference>
<dbReference type="InterPro" id="IPR042088">
    <property type="entry name" value="OligoPept_F_C"/>
</dbReference>
<reference evidence="9" key="1">
    <citation type="submission" date="2019-03" db="EMBL/GenBank/DDBJ databases">
        <authorList>
            <person name="Hao L."/>
        </authorList>
    </citation>
    <scope>NUCLEOTIDE SEQUENCE</scope>
</reference>
<dbReference type="GO" id="GO:0006508">
    <property type="term" value="P:proteolysis"/>
    <property type="evidence" value="ECO:0007669"/>
    <property type="project" value="UniProtKB-KW"/>
</dbReference>
<sequence length="601" mass="68947">MDGKGSLPGRHEIPDEFKWRLEDIYPSNEEWEKDFQQIQAMVSEVETFRGRLGLSAGTLLEALELDARLRELIEKVFVYARMRRDEDNTNPVYQALTDRAESLSARVQAALSFLAPEILALPEEVLERYRREESGLALYDFVLEELIRQKEHVLSPAEEQIIALAGEAIQASDSIFRMLNNADISFPTILDETGKEVEITHGRYTRFLESNDRRMRKDAFKAFYSSYRGLKNTIAATLNGSVKRDIFYARVRKHPSALQASLFEDNIPPEVYDNLIHTVRDHLGLMHRYTALRKRLLGVDELHMYDLYVPVVKDITWEISYPEAVGIVREGLSPLGRSYVETMSKGLESGWIDLYESRGKSSGAYSWGPYGVHPYVLMNYQNNLSNVFTLAHELGHAMHSYYSHTEQPYIYAHYKIFTAEVASTVNESLLMDHLLRTVGQRDKQLYLLNHYLEQFRGTVFRQTMFAEFEKIIHERAEAGEALTPDSLNELYYRLNIDYHGPAVVVDQDIALEWARIPHFYSAFYVYKYATGFSAATAITRLILTQGEPALANYITFLKKGGSDYPLNLLKTAGVDLSTPRPVQDALRLFGQLLDRLEELTV</sequence>
<proteinExistence type="predicted"/>
<evidence type="ECO:0000256" key="6">
    <source>
        <dbReference type="ARBA" id="ARBA00023049"/>
    </source>
</evidence>